<protein>
    <submittedName>
        <fullName evidence="1">24812_t:CDS:1</fullName>
    </submittedName>
</protein>
<evidence type="ECO:0000313" key="2">
    <source>
        <dbReference type="Proteomes" id="UP000789920"/>
    </source>
</evidence>
<reference evidence="1" key="1">
    <citation type="submission" date="2021-06" db="EMBL/GenBank/DDBJ databases">
        <authorList>
            <person name="Kallberg Y."/>
            <person name="Tangrot J."/>
            <person name="Rosling A."/>
        </authorList>
    </citation>
    <scope>NUCLEOTIDE SEQUENCE</scope>
    <source>
        <strain evidence="1">MA461A</strain>
    </source>
</reference>
<organism evidence="1 2">
    <name type="scientific">Racocetra persica</name>
    <dbReference type="NCBI Taxonomy" id="160502"/>
    <lineage>
        <taxon>Eukaryota</taxon>
        <taxon>Fungi</taxon>
        <taxon>Fungi incertae sedis</taxon>
        <taxon>Mucoromycota</taxon>
        <taxon>Glomeromycotina</taxon>
        <taxon>Glomeromycetes</taxon>
        <taxon>Diversisporales</taxon>
        <taxon>Gigasporaceae</taxon>
        <taxon>Racocetra</taxon>
    </lineage>
</organism>
<feature type="non-terminal residue" evidence="1">
    <location>
        <position position="53"/>
    </location>
</feature>
<gene>
    <name evidence="1" type="ORF">RPERSI_LOCUS33113</name>
</gene>
<accession>A0ACA9SRR3</accession>
<sequence length="53" mass="5812">FTVVVVVLIGHLLSKRNAHKYAITLCACRPDRPNSIGILSSTNQISLLFTKAM</sequence>
<name>A0ACA9SRR3_9GLOM</name>
<comment type="caution">
    <text evidence="1">The sequence shown here is derived from an EMBL/GenBank/DDBJ whole genome shotgun (WGS) entry which is preliminary data.</text>
</comment>
<proteinExistence type="predicted"/>
<keyword evidence="2" id="KW-1185">Reference proteome</keyword>
<feature type="non-terminal residue" evidence="1">
    <location>
        <position position="1"/>
    </location>
</feature>
<evidence type="ECO:0000313" key="1">
    <source>
        <dbReference type="EMBL" id="CAG8844214.1"/>
    </source>
</evidence>
<dbReference type="EMBL" id="CAJVQC010141596">
    <property type="protein sequence ID" value="CAG8844214.1"/>
    <property type="molecule type" value="Genomic_DNA"/>
</dbReference>
<dbReference type="Proteomes" id="UP000789920">
    <property type="component" value="Unassembled WGS sequence"/>
</dbReference>